<evidence type="ECO:0000313" key="4">
    <source>
        <dbReference type="Proteomes" id="UP000775547"/>
    </source>
</evidence>
<proteinExistence type="predicted"/>
<dbReference type="CDD" id="cd09917">
    <property type="entry name" value="F-box_SF"/>
    <property type="match status" value="1"/>
</dbReference>
<keyword evidence="4" id="KW-1185">Reference proteome</keyword>
<reference evidence="3" key="2">
    <citation type="submission" date="2021-10" db="EMBL/GenBank/DDBJ databases">
        <title>Phylogenomics reveals ancestral predisposition of the termite-cultivated fungus Termitomyces towards a domesticated lifestyle.</title>
        <authorList>
            <person name="Auxier B."/>
            <person name="Grum-Grzhimaylo A."/>
            <person name="Cardenas M.E."/>
            <person name="Lodge J.D."/>
            <person name="Laessoe T."/>
            <person name="Pedersen O."/>
            <person name="Smith M.E."/>
            <person name="Kuyper T.W."/>
            <person name="Franco-Molano E.A."/>
            <person name="Baroni T.J."/>
            <person name="Aanen D.K."/>
        </authorList>
    </citation>
    <scope>NUCLEOTIDE SEQUENCE</scope>
    <source>
        <strain evidence="3">AP01</strain>
        <tissue evidence="3">Mycelium</tissue>
    </source>
</reference>
<accession>A0A9P7K9R6</accession>
<dbReference type="Pfam" id="PF12937">
    <property type="entry name" value="F-box-like"/>
    <property type="match status" value="1"/>
</dbReference>
<feature type="compositionally biased region" description="Acidic residues" evidence="1">
    <location>
        <begin position="290"/>
        <end position="327"/>
    </location>
</feature>
<name>A0A9P7K9R6_9AGAR</name>
<organism evidence="3 4">
    <name type="scientific">Asterophora parasitica</name>
    <dbReference type="NCBI Taxonomy" id="117018"/>
    <lineage>
        <taxon>Eukaryota</taxon>
        <taxon>Fungi</taxon>
        <taxon>Dikarya</taxon>
        <taxon>Basidiomycota</taxon>
        <taxon>Agaricomycotina</taxon>
        <taxon>Agaricomycetes</taxon>
        <taxon>Agaricomycetidae</taxon>
        <taxon>Agaricales</taxon>
        <taxon>Tricholomatineae</taxon>
        <taxon>Lyophyllaceae</taxon>
        <taxon>Asterophora</taxon>
    </lineage>
</organism>
<dbReference type="InterPro" id="IPR036047">
    <property type="entry name" value="F-box-like_dom_sf"/>
</dbReference>
<dbReference type="OrthoDB" id="3149552at2759"/>
<gene>
    <name evidence="3" type="ORF">DXG03_005769</name>
</gene>
<reference evidence="3" key="1">
    <citation type="submission" date="2020-07" db="EMBL/GenBank/DDBJ databases">
        <authorList>
            <person name="Nieuwenhuis M."/>
            <person name="Van De Peppel L.J.J."/>
        </authorList>
    </citation>
    <scope>NUCLEOTIDE SEQUENCE</scope>
    <source>
        <strain evidence="3">AP01</strain>
        <tissue evidence="3">Mycelium</tissue>
    </source>
</reference>
<comment type="caution">
    <text evidence="3">The sequence shown here is derived from an EMBL/GenBank/DDBJ whole genome shotgun (WGS) entry which is preliminary data.</text>
</comment>
<dbReference type="EMBL" id="JABCKV010000363">
    <property type="protein sequence ID" value="KAG5641205.1"/>
    <property type="molecule type" value="Genomic_DNA"/>
</dbReference>
<dbReference type="InterPro" id="IPR001810">
    <property type="entry name" value="F-box_dom"/>
</dbReference>
<dbReference type="AlphaFoldDB" id="A0A9P7K9R6"/>
<protein>
    <recommendedName>
        <fullName evidence="2">F-box domain-containing protein</fullName>
    </recommendedName>
</protein>
<evidence type="ECO:0000259" key="2">
    <source>
        <dbReference type="PROSITE" id="PS50181"/>
    </source>
</evidence>
<dbReference type="SUPFAM" id="SSF81383">
    <property type="entry name" value="F-box domain"/>
    <property type="match status" value="1"/>
</dbReference>
<sequence length="459" mass="51486">MLLNLPPEILVRILCHLDLPDLTSAARVNTLIYSYTKSFQLVQYRFATQAALLEDNPHSTLDVSTKLGVLKDREEGWAKMRFDWWRTVKMEHQASIVDLTGGFFVLSDATRRALHYLKLPSAKDDLLEWSHIEMDHMIIDFGLNVYEHDLIAVVTFINVEIFGDHLALSIASYAEPNRSLDQLYIFDWRMGALKWCVHILSIIILHSSANPRATPGGASTAQSLLRSIRIPLAHATHAQHSHPTIPRVPWTHWGPPSTRWLDTSYVNTDWITTSAGTRVAVSFPAAADDGIGDEVSEVSDDSDSEEDGQVEDEEEGGGDESVEDDEERGLLQVLDLDPYTVRRYLSRGVCEQEQEWEVAGGARGEGGATDVDVVDHQMTLSTYAFSAPVRSATPLVRFMLRKEKRTEEKEGHEQEGGKEKGKEKETEKDHERPWCHFGSVLMDQERLLGLTVGPLTASA</sequence>
<feature type="domain" description="F-box" evidence="2">
    <location>
        <begin position="1"/>
        <end position="45"/>
    </location>
</feature>
<feature type="region of interest" description="Disordered" evidence="1">
    <location>
        <begin position="285"/>
        <end position="330"/>
    </location>
</feature>
<dbReference type="PROSITE" id="PS50181">
    <property type="entry name" value="FBOX"/>
    <property type="match status" value="1"/>
</dbReference>
<evidence type="ECO:0000256" key="1">
    <source>
        <dbReference type="SAM" id="MobiDB-lite"/>
    </source>
</evidence>
<feature type="region of interest" description="Disordered" evidence="1">
    <location>
        <begin position="403"/>
        <end position="433"/>
    </location>
</feature>
<dbReference type="Proteomes" id="UP000775547">
    <property type="component" value="Unassembled WGS sequence"/>
</dbReference>
<evidence type="ECO:0000313" key="3">
    <source>
        <dbReference type="EMBL" id="KAG5641205.1"/>
    </source>
</evidence>